<dbReference type="InterPro" id="IPR011622">
    <property type="entry name" value="7TMR_DISM_rcpt_extracell_dom2"/>
</dbReference>
<dbReference type="InterPro" id="IPR000160">
    <property type="entry name" value="GGDEF_dom"/>
</dbReference>
<sequence>MAYHHPTAHPQPAWRRLWKVLAGLVLLLGLLAGAGRAHAAQPLVLHDSAGSVEVWPAVSMLSDPTLKLGLEDVQARAGDFTPPPSRGATLGVRSDAIWLRAPLSVHLTSDGRWTLDINHPDLNRVDVFVLSAGHVTRHVVLGSLQPYSERPLQSRSHAVALELLPGQAYELLMRVETRAAMILPITLNKSSAMLATAVDEQMLQGVLTGLALCLLIYSLAQWASLREPLFIFYALLISGSLMFSLHLFGIGRQYLWSNSLWFTEHASGLSALLATCGSFLFISQALAGDRPQSRFLRAMRCGAVLCVVLGIAYGLDVLSTRAIAAIVSILGLVPALMGIPGAVRKAIAGDGVGTSLLAAWLIYFVTTAVMIGVINGFVPVNFWTLHSFQFGATIDMLLFMRVLGLRTHALQLEALHANRERDAMHSLAHTDPLTGLPNRRGLNMALAAALPRCGKNDLLAVYMMDLDGFKPVNDQHGHDVGDELLVAVTRRLQGHVRQSDVVARLGGDEFVVMAGHLAGTQQAQELGLKLLDAFRLPFSLGSIQVHVGLTVGYAIAPDDSSDAATLLKLADAAMYSGKQSGKFCLRRNTGDLALSSA</sequence>
<dbReference type="PANTHER" id="PTHR46663">
    <property type="entry name" value="DIGUANYLATE CYCLASE DGCT-RELATED"/>
    <property type="match status" value="1"/>
</dbReference>
<proteinExistence type="predicted"/>
<dbReference type="SMART" id="SM00267">
    <property type="entry name" value="GGDEF"/>
    <property type="match status" value="1"/>
</dbReference>
<reference evidence="3 4" key="1">
    <citation type="submission" date="2020-08" db="EMBL/GenBank/DDBJ databases">
        <title>Functional genomics of gut bacteria from endangered species of beetles.</title>
        <authorList>
            <person name="Carlos-Shanley C."/>
        </authorList>
    </citation>
    <scope>NUCLEOTIDE SEQUENCE [LARGE SCALE GENOMIC DNA]</scope>
    <source>
        <strain evidence="3 4">S00198</strain>
    </source>
</reference>
<feature type="transmembrane region" description="Helical" evidence="1">
    <location>
        <begin position="229"/>
        <end position="248"/>
    </location>
</feature>
<organism evidence="3 4">
    <name type="scientific">Acidovorax soli</name>
    <dbReference type="NCBI Taxonomy" id="592050"/>
    <lineage>
        <taxon>Bacteria</taxon>
        <taxon>Pseudomonadati</taxon>
        <taxon>Pseudomonadota</taxon>
        <taxon>Betaproteobacteria</taxon>
        <taxon>Burkholderiales</taxon>
        <taxon>Comamonadaceae</taxon>
        <taxon>Acidovorax</taxon>
    </lineage>
</organism>
<evidence type="ECO:0000313" key="4">
    <source>
        <dbReference type="Proteomes" id="UP000575083"/>
    </source>
</evidence>
<dbReference type="Pfam" id="PF07696">
    <property type="entry name" value="7TMR-DISMED2"/>
    <property type="match status" value="1"/>
</dbReference>
<name>A0A7X0U944_9BURK</name>
<gene>
    <name evidence="3" type="ORF">HNP48_001807</name>
</gene>
<dbReference type="InterPro" id="IPR043128">
    <property type="entry name" value="Rev_trsase/Diguanyl_cyclase"/>
</dbReference>
<dbReference type="InterPro" id="IPR029787">
    <property type="entry name" value="Nucleotide_cyclase"/>
</dbReference>
<dbReference type="CDD" id="cd01949">
    <property type="entry name" value="GGDEF"/>
    <property type="match status" value="1"/>
</dbReference>
<dbReference type="Pfam" id="PF07695">
    <property type="entry name" value="7TMR-DISM_7TM"/>
    <property type="match status" value="1"/>
</dbReference>
<dbReference type="Proteomes" id="UP000575083">
    <property type="component" value="Unassembled WGS sequence"/>
</dbReference>
<keyword evidence="1" id="KW-0812">Transmembrane</keyword>
<evidence type="ECO:0000256" key="1">
    <source>
        <dbReference type="SAM" id="Phobius"/>
    </source>
</evidence>
<accession>A0A7X0U944</accession>
<protein>
    <submittedName>
        <fullName evidence="3">Diguanylate cyclase (GGDEF)-like protein</fullName>
    </submittedName>
</protein>
<dbReference type="PANTHER" id="PTHR46663:SF2">
    <property type="entry name" value="GGDEF DOMAIN-CONTAINING PROTEIN"/>
    <property type="match status" value="1"/>
</dbReference>
<dbReference type="PROSITE" id="PS50887">
    <property type="entry name" value="GGDEF"/>
    <property type="match status" value="1"/>
</dbReference>
<dbReference type="InterPro" id="IPR052163">
    <property type="entry name" value="DGC-Regulatory_Protein"/>
</dbReference>
<feature type="domain" description="GGDEF" evidence="2">
    <location>
        <begin position="457"/>
        <end position="590"/>
    </location>
</feature>
<dbReference type="Gene3D" id="2.60.40.2380">
    <property type="match status" value="1"/>
</dbReference>
<evidence type="ECO:0000313" key="3">
    <source>
        <dbReference type="EMBL" id="MBB6559140.1"/>
    </source>
</evidence>
<keyword evidence="1" id="KW-0472">Membrane</keyword>
<feature type="transmembrane region" description="Helical" evidence="1">
    <location>
        <begin position="298"/>
        <end position="315"/>
    </location>
</feature>
<dbReference type="AlphaFoldDB" id="A0A7X0U944"/>
<feature type="transmembrane region" description="Helical" evidence="1">
    <location>
        <begin position="321"/>
        <end position="343"/>
    </location>
</feature>
<feature type="transmembrane region" description="Helical" evidence="1">
    <location>
        <begin position="268"/>
        <end position="286"/>
    </location>
</feature>
<keyword evidence="4" id="KW-1185">Reference proteome</keyword>
<evidence type="ECO:0000259" key="2">
    <source>
        <dbReference type="PROSITE" id="PS50887"/>
    </source>
</evidence>
<dbReference type="SUPFAM" id="SSF55073">
    <property type="entry name" value="Nucleotide cyclase"/>
    <property type="match status" value="1"/>
</dbReference>
<dbReference type="Pfam" id="PF00990">
    <property type="entry name" value="GGDEF"/>
    <property type="match status" value="1"/>
</dbReference>
<comment type="caution">
    <text evidence="3">The sequence shown here is derived from an EMBL/GenBank/DDBJ whole genome shotgun (WGS) entry which is preliminary data.</text>
</comment>
<keyword evidence="1" id="KW-1133">Transmembrane helix</keyword>
<dbReference type="InterPro" id="IPR011623">
    <property type="entry name" value="7TMR_DISM_rcpt_extracell_dom1"/>
</dbReference>
<feature type="transmembrane region" description="Helical" evidence="1">
    <location>
        <begin position="202"/>
        <end position="220"/>
    </location>
</feature>
<dbReference type="EMBL" id="JACHLK010000003">
    <property type="protein sequence ID" value="MBB6559140.1"/>
    <property type="molecule type" value="Genomic_DNA"/>
</dbReference>
<feature type="transmembrane region" description="Helical" evidence="1">
    <location>
        <begin position="355"/>
        <end position="377"/>
    </location>
</feature>
<dbReference type="NCBIfam" id="TIGR00254">
    <property type="entry name" value="GGDEF"/>
    <property type="match status" value="1"/>
</dbReference>
<dbReference type="Gene3D" id="3.30.70.270">
    <property type="match status" value="1"/>
</dbReference>